<keyword evidence="3" id="KW-1185">Reference proteome</keyword>
<keyword evidence="1" id="KW-0472">Membrane</keyword>
<organism evidence="2 3">
    <name type="scientific">Paraburkholderia hiiakae</name>
    <dbReference type="NCBI Taxonomy" id="1081782"/>
    <lineage>
        <taxon>Bacteria</taxon>
        <taxon>Pseudomonadati</taxon>
        <taxon>Pseudomonadota</taxon>
        <taxon>Betaproteobacteria</taxon>
        <taxon>Burkholderiales</taxon>
        <taxon>Burkholderiaceae</taxon>
        <taxon>Paraburkholderia</taxon>
    </lineage>
</organism>
<evidence type="ECO:0000256" key="1">
    <source>
        <dbReference type="SAM" id="Phobius"/>
    </source>
</evidence>
<keyword evidence="1" id="KW-0812">Transmembrane</keyword>
<feature type="transmembrane region" description="Helical" evidence="1">
    <location>
        <begin position="84"/>
        <end position="103"/>
    </location>
</feature>
<keyword evidence="1" id="KW-1133">Transmembrane helix</keyword>
<feature type="transmembrane region" description="Helical" evidence="1">
    <location>
        <begin position="12"/>
        <end position="32"/>
    </location>
</feature>
<gene>
    <name evidence="2" type="ORF">LMG27952_07509</name>
</gene>
<reference evidence="2 3" key="1">
    <citation type="submission" date="2020-10" db="EMBL/GenBank/DDBJ databases">
        <authorList>
            <person name="Peeters C."/>
        </authorList>
    </citation>
    <scope>NUCLEOTIDE SEQUENCE [LARGE SCALE GENOMIC DNA]</scope>
    <source>
        <strain evidence="2 3">LMG 27952</strain>
    </source>
</reference>
<evidence type="ECO:0008006" key="4">
    <source>
        <dbReference type="Google" id="ProtNLM"/>
    </source>
</evidence>
<feature type="transmembrane region" description="Helical" evidence="1">
    <location>
        <begin position="52"/>
        <end position="72"/>
    </location>
</feature>
<accession>A0ABM8PB62</accession>
<name>A0ABM8PB62_9BURK</name>
<comment type="caution">
    <text evidence="2">The sequence shown here is derived from an EMBL/GenBank/DDBJ whole genome shotgun (WGS) entry which is preliminary data.</text>
</comment>
<sequence length="110" mass="11204">MPVNGCSVAGGRLLLAVIAPLAKVLLTRFFTFGPQLVAEVVPGTHRAATLSWVRAFATRAGIVLPVLLGNFVNAATGARAFETGVCVTGALLVAAGAAGFAWLRPTCING</sequence>
<protein>
    <recommendedName>
        <fullName evidence="4">MFS transporter</fullName>
    </recommendedName>
</protein>
<dbReference type="EMBL" id="CAJHCQ010000037">
    <property type="protein sequence ID" value="CAD6561573.1"/>
    <property type="molecule type" value="Genomic_DNA"/>
</dbReference>
<evidence type="ECO:0000313" key="2">
    <source>
        <dbReference type="EMBL" id="CAD6561573.1"/>
    </source>
</evidence>
<evidence type="ECO:0000313" key="3">
    <source>
        <dbReference type="Proteomes" id="UP000656319"/>
    </source>
</evidence>
<dbReference type="Proteomes" id="UP000656319">
    <property type="component" value="Unassembled WGS sequence"/>
</dbReference>
<proteinExistence type="predicted"/>